<dbReference type="PIRSF" id="PIRSF001589">
    <property type="entry name" value="Asn_synthetase_glu-h"/>
    <property type="match status" value="1"/>
</dbReference>
<feature type="site" description="Important for beta-aspartyl-AMP intermediate formation" evidence="10">
    <location>
        <position position="374"/>
    </location>
</feature>
<evidence type="ECO:0000256" key="3">
    <source>
        <dbReference type="ARBA" id="ARBA00012737"/>
    </source>
</evidence>
<dbReference type="GO" id="GO:0006529">
    <property type="term" value="P:asparagine biosynthetic process"/>
    <property type="evidence" value="ECO:0007669"/>
    <property type="project" value="UniProtKB-KW"/>
</dbReference>
<keyword evidence="4 9" id="KW-0547">Nucleotide-binding</keyword>
<keyword evidence="6 8" id="KW-0315">Glutamine amidotransferase</keyword>
<dbReference type="SUPFAM" id="SSF56235">
    <property type="entry name" value="N-terminal nucleophile aminohydrolases (Ntn hydrolases)"/>
    <property type="match status" value="1"/>
</dbReference>
<dbReference type="EC" id="6.3.5.4" evidence="3"/>
<evidence type="ECO:0000313" key="13">
    <source>
        <dbReference type="Proteomes" id="UP000198931"/>
    </source>
</evidence>
<dbReference type="NCBIfam" id="TIGR01536">
    <property type="entry name" value="asn_synth_AEB"/>
    <property type="match status" value="1"/>
</dbReference>
<name>A0A1I3FE38_9FLAO</name>
<feature type="domain" description="Glutamine amidotransferase type-2" evidence="11">
    <location>
        <begin position="2"/>
        <end position="216"/>
    </location>
</feature>
<evidence type="ECO:0000256" key="5">
    <source>
        <dbReference type="ARBA" id="ARBA00022840"/>
    </source>
</evidence>
<evidence type="ECO:0000256" key="10">
    <source>
        <dbReference type="PIRSR" id="PIRSR001589-3"/>
    </source>
</evidence>
<accession>A0A1I3FE38</accession>
<dbReference type="OrthoDB" id="9763290at2"/>
<dbReference type="InterPro" id="IPR006426">
    <property type="entry name" value="Asn_synth_AEB"/>
</dbReference>
<comment type="pathway">
    <text evidence="1">Amino-acid biosynthesis; L-asparagine biosynthesis; L-asparagine from L-aspartate (L-Gln route): step 1/1.</text>
</comment>
<keyword evidence="8" id="KW-0061">Asparagine biosynthesis</keyword>
<organism evidence="12 13">
    <name type="scientific">Halpernia frigidisoli</name>
    <dbReference type="NCBI Taxonomy" id="1125876"/>
    <lineage>
        <taxon>Bacteria</taxon>
        <taxon>Pseudomonadati</taxon>
        <taxon>Bacteroidota</taxon>
        <taxon>Flavobacteriia</taxon>
        <taxon>Flavobacteriales</taxon>
        <taxon>Weeksellaceae</taxon>
        <taxon>Chryseobacterium group</taxon>
        <taxon>Halpernia</taxon>
    </lineage>
</organism>
<sequence>MCGIAGFIASKNLDYKTILETMVLKMNHRGPDSNGTWFDDNLKVGLGHARLSIVDLSESGHQPMRSNSGRYIMVFNGEIYNHLDIRKNLDKNLHINWKGTADTETVLEAIENWGIEKTIENCIGMFAIALLDKKTENLMLIRDRMGEKPIYYGWVNDNFVFASELNPIKSFPFFNNQINRNAIALFLKHCAIPEPYSIYENIYKLAAGSSITIDIKSKKFEKNQYWNTQKLASKSFTSPVSVTAENAVDQLDELLKDAVRLQMNADVPLGAFLSGGVDSSAIVALLQAQSDSKINTFSIGFDQKEYNEAHFAKKVASHIGTDHHETYISATDVLDIVPKIPKIFSEPFSEASQIPTYLVSKIARQKVTVSLSGDAGDELFCGYSRYQTAEKYWSRISKVPLSLRNGVGNIVKNLPSGFLNSVLTPFGDLKDKNGVSINKVDRLLKASDLLSFKNRKEFYGKGFMTHNLEAEEWVLKSENLETLFDKNDLHIENYFSEMMATDLVTYLPNNNLTKIDRAAMANSLETRVPFLDHRVVEFALSLPMEYKLRNGTDKWILREVLYRYVPKSLIERPKMGFGVPLAFWLRGPLKEWCENLLNKKRLDEEGFFNSKIIRNKWEEHLSLKRNWENQLWDVIVFQAWLDEQKNK</sequence>
<dbReference type="InterPro" id="IPR001962">
    <property type="entry name" value="Asn_synthase"/>
</dbReference>
<reference evidence="12 13" key="1">
    <citation type="submission" date="2016-10" db="EMBL/GenBank/DDBJ databases">
        <authorList>
            <person name="de Groot N.N."/>
        </authorList>
    </citation>
    <scope>NUCLEOTIDE SEQUENCE [LARGE SCALE GENOMIC DNA]</scope>
    <source>
        <strain evidence="12 13">DSM 26000</strain>
    </source>
</reference>
<evidence type="ECO:0000256" key="8">
    <source>
        <dbReference type="PIRSR" id="PIRSR001589-1"/>
    </source>
</evidence>
<keyword evidence="5 9" id="KW-0067">ATP-binding</keyword>
<evidence type="ECO:0000256" key="9">
    <source>
        <dbReference type="PIRSR" id="PIRSR001589-2"/>
    </source>
</evidence>
<comment type="catalytic activity">
    <reaction evidence="7">
        <text>L-aspartate + L-glutamine + ATP + H2O = L-asparagine + L-glutamate + AMP + diphosphate + H(+)</text>
        <dbReference type="Rhea" id="RHEA:12228"/>
        <dbReference type="ChEBI" id="CHEBI:15377"/>
        <dbReference type="ChEBI" id="CHEBI:15378"/>
        <dbReference type="ChEBI" id="CHEBI:29985"/>
        <dbReference type="ChEBI" id="CHEBI:29991"/>
        <dbReference type="ChEBI" id="CHEBI:30616"/>
        <dbReference type="ChEBI" id="CHEBI:33019"/>
        <dbReference type="ChEBI" id="CHEBI:58048"/>
        <dbReference type="ChEBI" id="CHEBI:58359"/>
        <dbReference type="ChEBI" id="CHEBI:456215"/>
        <dbReference type="EC" id="6.3.5.4"/>
    </reaction>
</comment>
<keyword evidence="8" id="KW-0028">Amino-acid biosynthesis</keyword>
<dbReference type="PANTHER" id="PTHR43284:SF1">
    <property type="entry name" value="ASPARAGINE SYNTHETASE"/>
    <property type="match status" value="1"/>
</dbReference>
<dbReference type="Pfam" id="PF13522">
    <property type="entry name" value="GATase_6"/>
    <property type="match status" value="1"/>
</dbReference>
<dbReference type="GO" id="GO:0004066">
    <property type="term" value="F:asparagine synthase (glutamine-hydrolyzing) activity"/>
    <property type="evidence" value="ECO:0007669"/>
    <property type="project" value="UniProtKB-EC"/>
</dbReference>
<dbReference type="PROSITE" id="PS51278">
    <property type="entry name" value="GATASE_TYPE_2"/>
    <property type="match status" value="1"/>
</dbReference>
<dbReference type="EMBL" id="FOQT01000002">
    <property type="protein sequence ID" value="SFI09466.1"/>
    <property type="molecule type" value="Genomic_DNA"/>
</dbReference>
<evidence type="ECO:0000256" key="6">
    <source>
        <dbReference type="ARBA" id="ARBA00022962"/>
    </source>
</evidence>
<feature type="binding site" evidence="9">
    <location>
        <begin position="372"/>
        <end position="373"/>
    </location>
    <ligand>
        <name>ATP</name>
        <dbReference type="ChEBI" id="CHEBI:30616"/>
    </ligand>
</feature>
<dbReference type="RefSeq" id="WP_090079344.1">
    <property type="nucleotide sequence ID" value="NZ_FOQT01000002.1"/>
</dbReference>
<dbReference type="AlphaFoldDB" id="A0A1I3FE38"/>
<dbReference type="InterPro" id="IPR029055">
    <property type="entry name" value="Ntn_hydrolases_N"/>
</dbReference>
<dbReference type="STRING" id="1125876.SAMN05443292_1320"/>
<dbReference type="InterPro" id="IPR014729">
    <property type="entry name" value="Rossmann-like_a/b/a_fold"/>
</dbReference>
<dbReference type="Pfam" id="PF00733">
    <property type="entry name" value="Asn_synthase"/>
    <property type="match status" value="1"/>
</dbReference>
<feature type="active site" description="For GATase activity" evidence="8">
    <location>
        <position position="2"/>
    </location>
</feature>
<keyword evidence="13" id="KW-1185">Reference proteome</keyword>
<dbReference type="Proteomes" id="UP000198931">
    <property type="component" value="Unassembled WGS sequence"/>
</dbReference>
<protein>
    <recommendedName>
        <fullName evidence="3">asparagine synthase (glutamine-hydrolyzing)</fullName>
        <ecNumber evidence="3">6.3.5.4</ecNumber>
    </recommendedName>
</protein>
<dbReference type="GO" id="GO:0005524">
    <property type="term" value="F:ATP binding"/>
    <property type="evidence" value="ECO:0007669"/>
    <property type="project" value="UniProtKB-KW"/>
</dbReference>
<comment type="similarity">
    <text evidence="2">Belongs to the asparagine synthetase family.</text>
</comment>
<dbReference type="InterPro" id="IPR033738">
    <property type="entry name" value="AsnB_N"/>
</dbReference>
<evidence type="ECO:0000313" key="12">
    <source>
        <dbReference type="EMBL" id="SFI09466.1"/>
    </source>
</evidence>
<dbReference type="PANTHER" id="PTHR43284">
    <property type="entry name" value="ASPARAGINE SYNTHETASE (GLUTAMINE-HYDROLYZING)"/>
    <property type="match status" value="1"/>
</dbReference>
<dbReference type="CDD" id="cd00712">
    <property type="entry name" value="AsnB"/>
    <property type="match status" value="1"/>
</dbReference>
<evidence type="ECO:0000256" key="1">
    <source>
        <dbReference type="ARBA" id="ARBA00005187"/>
    </source>
</evidence>
<dbReference type="CDD" id="cd01991">
    <property type="entry name" value="Asn_synthase_B_C"/>
    <property type="match status" value="1"/>
</dbReference>
<feature type="binding site" evidence="9">
    <location>
        <position position="102"/>
    </location>
    <ligand>
        <name>L-glutamine</name>
        <dbReference type="ChEBI" id="CHEBI:58359"/>
    </ligand>
</feature>
<proteinExistence type="inferred from homology"/>
<dbReference type="Gene3D" id="3.40.50.620">
    <property type="entry name" value="HUPs"/>
    <property type="match status" value="1"/>
</dbReference>
<dbReference type="InterPro" id="IPR017932">
    <property type="entry name" value="GATase_2_dom"/>
</dbReference>
<dbReference type="SUPFAM" id="SSF52402">
    <property type="entry name" value="Adenine nucleotide alpha hydrolases-like"/>
    <property type="match status" value="1"/>
</dbReference>
<evidence type="ECO:0000256" key="7">
    <source>
        <dbReference type="ARBA" id="ARBA00048741"/>
    </source>
</evidence>
<feature type="binding site" evidence="9">
    <location>
        <position position="299"/>
    </location>
    <ligand>
        <name>ATP</name>
        <dbReference type="ChEBI" id="CHEBI:30616"/>
    </ligand>
</feature>
<dbReference type="InterPro" id="IPR051786">
    <property type="entry name" value="ASN_synthetase/amidase"/>
</dbReference>
<evidence type="ECO:0000259" key="11">
    <source>
        <dbReference type="PROSITE" id="PS51278"/>
    </source>
</evidence>
<dbReference type="Gene3D" id="3.60.20.10">
    <property type="entry name" value="Glutamine Phosphoribosylpyrophosphate, subunit 1, domain 1"/>
    <property type="match status" value="1"/>
</dbReference>
<evidence type="ECO:0000256" key="2">
    <source>
        <dbReference type="ARBA" id="ARBA00005752"/>
    </source>
</evidence>
<gene>
    <name evidence="12" type="ORF">SAMN05443292_1320</name>
</gene>
<evidence type="ECO:0000256" key="4">
    <source>
        <dbReference type="ARBA" id="ARBA00022741"/>
    </source>
</evidence>
<dbReference type="GO" id="GO:0005829">
    <property type="term" value="C:cytosol"/>
    <property type="evidence" value="ECO:0007669"/>
    <property type="project" value="TreeGrafter"/>
</dbReference>